<dbReference type="InterPro" id="IPR020069">
    <property type="entry name" value="Ribosomal_bL9_C"/>
</dbReference>
<evidence type="ECO:0000256" key="4">
    <source>
        <dbReference type="ARBA" id="ARBA00022980"/>
    </source>
</evidence>
<dbReference type="AlphaFoldDB" id="T1AL44"/>
<keyword evidence="2" id="KW-0699">rRNA-binding</keyword>
<dbReference type="GO" id="GO:0003735">
    <property type="term" value="F:structural constituent of ribosome"/>
    <property type="evidence" value="ECO:0007669"/>
    <property type="project" value="InterPro"/>
</dbReference>
<keyword evidence="5" id="KW-0687">Ribonucleoprotein</keyword>
<evidence type="ECO:0000256" key="6">
    <source>
        <dbReference type="SAM" id="Coils"/>
    </source>
</evidence>
<dbReference type="SUPFAM" id="SSF55653">
    <property type="entry name" value="Ribosomal protein L9 C-domain"/>
    <property type="match status" value="1"/>
</dbReference>
<evidence type="ECO:0000256" key="3">
    <source>
        <dbReference type="ARBA" id="ARBA00022884"/>
    </source>
</evidence>
<dbReference type="Gene3D" id="3.40.5.10">
    <property type="entry name" value="Ribosomal protein L9, N-terminal domain"/>
    <property type="match status" value="1"/>
</dbReference>
<comment type="caution">
    <text evidence="9">The sequence shown here is derived from an EMBL/GenBank/DDBJ whole genome shotgun (WGS) entry which is preliminary data.</text>
</comment>
<keyword evidence="6" id="KW-0175">Coiled coil</keyword>
<keyword evidence="3" id="KW-0694">RNA-binding</keyword>
<keyword evidence="4 9" id="KW-0689">Ribosomal protein</keyword>
<dbReference type="Gene3D" id="3.10.430.100">
    <property type="entry name" value="Ribosomal protein L9, C-terminal domain"/>
    <property type="match status" value="1"/>
</dbReference>
<dbReference type="HAMAP" id="MF_00503">
    <property type="entry name" value="Ribosomal_bL9"/>
    <property type="match status" value="1"/>
</dbReference>
<evidence type="ECO:0000256" key="5">
    <source>
        <dbReference type="ARBA" id="ARBA00023274"/>
    </source>
</evidence>
<dbReference type="EMBL" id="AUZZ01002189">
    <property type="protein sequence ID" value="EQD61326.1"/>
    <property type="molecule type" value="Genomic_DNA"/>
</dbReference>
<dbReference type="GO" id="GO:0019843">
    <property type="term" value="F:rRNA binding"/>
    <property type="evidence" value="ECO:0007669"/>
    <property type="project" value="UniProtKB-KW"/>
</dbReference>
<proteinExistence type="inferred from homology"/>
<dbReference type="InterPro" id="IPR009027">
    <property type="entry name" value="Ribosomal_bL9/RNase_H1_N"/>
</dbReference>
<organism evidence="9">
    <name type="scientific">mine drainage metagenome</name>
    <dbReference type="NCBI Taxonomy" id="410659"/>
    <lineage>
        <taxon>unclassified sequences</taxon>
        <taxon>metagenomes</taxon>
        <taxon>ecological metagenomes</taxon>
    </lineage>
</organism>
<dbReference type="GO" id="GO:0006412">
    <property type="term" value="P:translation"/>
    <property type="evidence" value="ECO:0007669"/>
    <property type="project" value="InterPro"/>
</dbReference>
<dbReference type="PROSITE" id="PS00651">
    <property type="entry name" value="RIBOSOMAL_L9"/>
    <property type="match status" value="1"/>
</dbReference>
<evidence type="ECO:0000256" key="2">
    <source>
        <dbReference type="ARBA" id="ARBA00022730"/>
    </source>
</evidence>
<name>T1AL44_9ZZZZ</name>
<feature type="coiled-coil region" evidence="6">
    <location>
        <begin position="46"/>
        <end position="73"/>
    </location>
</feature>
<dbReference type="SUPFAM" id="SSF55658">
    <property type="entry name" value="L9 N-domain-like"/>
    <property type="match status" value="1"/>
</dbReference>
<dbReference type="EMBL" id="AUZY01008034">
    <property type="protein sequence ID" value="EQD47606.1"/>
    <property type="molecule type" value="Genomic_DNA"/>
</dbReference>
<evidence type="ECO:0000313" key="8">
    <source>
        <dbReference type="EMBL" id="EQD47606.1"/>
    </source>
</evidence>
<evidence type="ECO:0000259" key="7">
    <source>
        <dbReference type="PROSITE" id="PS00651"/>
    </source>
</evidence>
<comment type="similarity">
    <text evidence="1">Belongs to the bacterial ribosomal protein bL9 family.</text>
</comment>
<dbReference type="Pfam" id="PF01281">
    <property type="entry name" value="Ribosomal_L9_N"/>
    <property type="match status" value="1"/>
</dbReference>
<sequence length="157" mass="16623">MALTNTDTTMELILLEKVKNLGNLGDKVQVKPGYGRNYLVPHGKAAAATAANLADFEKRRAELEARHNALLASAEARRAALDGQEVSLSVNASPEGKLYGSVGPREIAEAFTARGLHVEKSEVIMPEGPIRATGESSLTLALHADVNAAIKVIVQAL</sequence>
<dbReference type="InterPro" id="IPR020594">
    <property type="entry name" value="Ribosomal_bL9_bac/chp"/>
</dbReference>
<dbReference type="GO" id="GO:1990904">
    <property type="term" value="C:ribonucleoprotein complex"/>
    <property type="evidence" value="ECO:0007669"/>
    <property type="project" value="UniProtKB-KW"/>
</dbReference>
<gene>
    <name evidence="8" type="ORF">B1B_12267</name>
    <name evidence="9" type="ORF">B2A_03266</name>
</gene>
<evidence type="ECO:0000313" key="9">
    <source>
        <dbReference type="EMBL" id="EQD61326.1"/>
    </source>
</evidence>
<dbReference type="InterPro" id="IPR036791">
    <property type="entry name" value="Ribosomal_bL9_C_sf"/>
</dbReference>
<reference evidence="9" key="2">
    <citation type="journal article" date="2014" name="ISME J.">
        <title>Microbial stratification in low pH oxic and suboxic macroscopic growths along an acid mine drainage.</title>
        <authorList>
            <person name="Mendez-Garcia C."/>
            <person name="Mesa V."/>
            <person name="Sprenger R.R."/>
            <person name="Richter M."/>
            <person name="Diez M.S."/>
            <person name="Solano J."/>
            <person name="Bargiela R."/>
            <person name="Golyshina O.V."/>
            <person name="Manteca A."/>
            <person name="Ramos J.L."/>
            <person name="Gallego J.R."/>
            <person name="Llorente I."/>
            <person name="Martins Dos Santos V.A."/>
            <person name="Jensen O.N."/>
            <person name="Pelaez A.I."/>
            <person name="Sanchez J."/>
            <person name="Ferrer M."/>
        </authorList>
    </citation>
    <scope>NUCLEOTIDE SEQUENCE</scope>
</reference>
<dbReference type="GO" id="GO:0005840">
    <property type="term" value="C:ribosome"/>
    <property type="evidence" value="ECO:0007669"/>
    <property type="project" value="UniProtKB-KW"/>
</dbReference>
<dbReference type="NCBIfam" id="TIGR00158">
    <property type="entry name" value="L9"/>
    <property type="match status" value="1"/>
</dbReference>
<dbReference type="InterPro" id="IPR020070">
    <property type="entry name" value="Ribosomal_bL9_N"/>
</dbReference>
<dbReference type="InterPro" id="IPR036935">
    <property type="entry name" value="Ribosomal_bL9_N_sf"/>
</dbReference>
<dbReference type="Pfam" id="PF03948">
    <property type="entry name" value="Ribosomal_L9_C"/>
    <property type="match status" value="1"/>
</dbReference>
<reference evidence="9" key="1">
    <citation type="submission" date="2013-08" db="EMBL/GenBank/DDBJ databases">
        <authorList>
            <person name="Mendez C."/>
            <person name="Richter M."/>
            <person name="Ferrer M."/>
            <person name="Sanchez J."/>
        </authorList>
    </citation>
    <scope>NUCLEOTIDE SEQUENCE</scope>
</reference>
<dbReference type="InterPro" id="IPR000244">
    <property type="entry name" value="Ribosomal_bL9"/>
</dbReference>
<protein>
    <submittedName>
        <fullName evidence="9">50S ribosomal protein L9</fullName>
    </submittedName>
</protein>
<dbReference type="PANTHER" id="PTHR21368">
    <property type="entry name" value="50S RIBOSOMAL PROTEIN L9"/>
    <property type="match status" value="1"/>
</dbReference>
<accession>T1AL44</accession>
<evidence type="ECO:0000256" key="1">
    <source>
        <dbReference type="ARBA" id="ARBA00010605"/>
    </source>
</evidence>
<feature type="domain" description="Ribosomal protein L9" evidence="7">
    <location>
        <begin position="22"/>
        <end position="49"/>
    </location>
</feature>